<evidence type="ECO:0000313" key="1">
    <source>
        <dbReference type="EMBL" id="KAK3421184.1"/>
    </source>
</evidence>
<sequence>MFNCVDLMLNFVTEIIHQLHLLFFHSNRALMAEYSGAVLGVLSAVLYGQRQHVWKKVGGLMAMVASFYLLSQGWAMASYFPIKFGESPDTGDQTEHNLGMKEMILPIFAGILSALRRVIARRVSLKNQYKRRLHAITVASATCFLFPVAMWDMIIGSESADSKDLPFSTWAFISTIAFGIILIFYIDNIAEERLHMVFSSPRHLMVAGGCIIIMEIVYQVDFSLLGFLICALILGFGIHAATSLQRPRGDSLQKSSLSDDIFGDQVQMSPLPT</sequence>
<accession>A0ACC3K5B7</accession>
<organism evidence="1 2">
    <name type="scientific">Eucalyptus grandis</name>
    <name type="common">Flooded gum</name>
    <dbReference type="NCBI Taxonomy" id="71139"/>
    <lineage>
        <taxon>Eukaryota</taxon>
        <taxon>Viridiplantae</taxon>
        <taxon>Streptophyta</taxon>
        <taxon>Embryophyta</taxon>
        <taxon>Tracheophyta</taxon>
        <taxon>Spermatophyta</taxon>
        <taxon>Magnoliopsida</taxon>
        <taxon>eudicotyledons</taxon>
        <taxon>Gunneridae</taxon>
        <taxon>Pentapetalae</taxon>
        <taxon>rosids</taxon>
        <taxon>malvids</taxon>
        <taxon>Myrtales</taxon>
        <taxon>Myrtaceae</taxon>
        <taxon>Myrtoideae</taxon>
        <taxon>Eucalypteae</taxon>
        <taxon>Eucalyptus</taxon>
    </lineage>
</organism>
<dbReference type="Proteomes" id="UP000030711">
    <property type="component" value="Chromosome 7"/>
</dbReference>
<gene>
    <name evidence="1" type="ORF">EUGRSUZ_G01883</name>
</gene>
<reference evidence="1 2" key="1">
    <citation type="journal article" date="2014" name="Nature">
        <title>The genome of Eucalyptus grandis.</title>
        <authorList>
            <person name="Myburg A.A."/>
            <person name="Grattapaglia D."/>
            <person name="Tuskan G.A."/>
            <person name="Hellsten U."/>
            <person name="Hayes R.D."/>
            <person name="Grimwood J."/>
            <person name="Jenkins J."/>
            <person name="Lindquist E."/>
            <person name="Tice H."/>
            <person name="Bauer D."/>
            <person name="Goodstein D.M."/>
            <person name="Dubchak I."/>
            <person name="Poliakov A."/>
            <person name="Mizrachi E."/>
            <person name="Kullan A.R."/>
            <person name="Hussey S.G."/>
            <person name="Pinard D."/>
            <person name="van der Merwe K."/>
            <person name="Singh P."/>
            <person name="van Jaarsveld I."/>
            <person name="Silva-Junior O.B."/>
            <person name="Togawa R.C."/>
            <person name="Pappas M.R."/>
            <person name="Faria D.A."/>
            <person name="Sansaloni C.P."/>
            <person name="Petroli C.D."/>
            <person name="Yang X."/>
            <person name="Ranjan P."/>
            <person name="Tschaplinski T.J."/>
            <person name="Ye C.Y."/>
            <person name="Li T."/>
            <person name="Sterck L."/>
            <person name="Vanneste K."/>
            <person name="Murat F."/>
            <person name="Soler M."/>
            <person name="Clemente H.S."/>
            <person name="Saidi N."/>
            <person name="Cassan-Wang H."/>
            <person name="Dunand C."/>
            <person name="Hefer C.A."/>
            <person name="Bornberg-Bauer E."/>
            <person name="Kersting A.R."/>
            <person name="Vining K."/>
            <person name="Amarasinghe V."/>
            <person name="Ranik M."/>
            <person name="Naithani S."/>
            <person name="Elser J."/>
            <person name="Boyd A.E."/>
            <person name="Liston A."/>
            <person name="Spatafora J.W."/>
            <person name="Dharmwardhana P."/>
            <person name="Raja R."/>
            <person name="Sullivan C."/>
            <person name="Romanel E."/>
            <person name="Alves-Ferreira M."/>
            <person name="Kulheim C."/>
            <person name="Foley W."/>
            <person name="Carocha V."/>
            <person name="Paiva J."/>
            <person name="Kudrna D."/>
            <person name="Brommonschenkel S.H."/>
            <person name="Pasquali G."/>
            <person name="Byrne M."/>
            <person name="Rigault P."/>
            <person name="Tibbits J."/>
            <person name="Spokevicius A."/>
            <person name="Jones R.C."/>
            <person name="Steane D.A."/>
            <person name="Vaillancourt R.E."/>
            <person name="Potts B.M."/>
            <person name="Joubert F."/>
            <person name="Barry K."/>
            <person name="Pappas G.J."/>
            <person name="Strauss S.H."/>
            <person name="Jaiswal P."/>
            <person name="Grima-Pettenati J."/>
            <person name="Salse J."/>
            <person name="Van de Peer Y."/>
            <person name="Rokhsar D.S."/>
            <person name="Schmutz J."/>
        </authorList>
    </citation>
    <scope>NUCLEOTIDE SEQUENCE [LARGE SCALE GENOMIC DNA]</scope>
    <source>
        <strain evidence="2">cv. BRASUZ1</strain>
        <tissue evidence="1">Leaf extractions</tissue>
    </source>
</reference>
<proteinExistence type="predicted"/>
<name>A0ACC3K5B7_EUCGR</name>
<protein>
    <submittedName>
        <fullName evidence="1">Uncharacterized protein</fullName>
    </submittedName>
</protein>
<evidence type="ECO:0000313" key="2">
    <source>
        <dbReference type="Proteomes" id="UP000030711"/>
    </source>
</evidence>
<keyword evidence="2" id="KW-1185">Reference proteome</keyword>
<comment type="caution">
    <text evidence="1">The sequence shown here is derived from an EMBL/GenBank/DDBJ whole genome shotgun (WGS) entry which is preliminary data.</text>
</comment>
<dbReference type="EMBL" id="CM064441">
    <property type="protein sequence ID" value="KAK3421184.1"/>
    <property type="molecule type" value="Genomic_DNA"/>
</dbReference>